<evidence type="ECO:0000313" key="4">
    <source>
        <dbReference type="EMBL" id="NEN79080.1"/>
    </source>
</evidence>
<dbReference type="SMART" id="SM00448">
    <property type="entry name" value="REC"/>
    <property type="match status" value="1"/>
</dbReference>
<accession>A0A6P0HLB1</accession>
<dbReference type="SUPFAM" id="SSF52172">
    <property type="entry name" value="CheY-like"/>
    <property type="match status" value="1"/>
</dbReference>
<dbReference type="Proteomes" id="UP000468687">
    <property type="component" value="Unassembled WGS sequence"/>
</dbReference>
<dbReference type="InterPro" id="IPR046947">
    <property type="entry name" value="LytR-like"/>
</dbReference>
<keyword evidence="1" id="KW-0597">Phosphoprotein</keyword>
<dbReference type="InterPro" id="IPR007492">
    <property type="entry name" value="LytTR_DNA-bd_dom"/>
</dbReference>
<evidence type="ECO:0000256" key="1">
    <source>
        <dbReference type="PROSITE-ProRule" id="PRU00169"/>
    </source>
</evidence>
<organism evidence="4 5">
    <name type="scientific">Nocardioides zeae</name>
    <dbReference type="NCBI Taxonomy" id="1457234"/>
    <lineage>
        <taxon>Bacteria</taxon>
        <taxon>Bacillati</taxon>
        <taxon>Actinomycetota</taxon>
        <taxon>Actinomycetes</taxon>
        <taxon>Propionibacteriales</taxon>
        <taxon>Nocardioidaceae</taxon>
        <taxon>Nocardioides</taxon>
    </lineage>
</organism>
<dbReference type="PANTHER" id="PTHR37299">
    <property type="entry name" value="TRANSCRIPTIONAL REGULATOR-RELATED"/>
    <property type="match status" value="1"/>
</dbReference>
<feature type="domain" description="HTH LytTR-type" evidence="3">
    <location>
        <begin position="172"/>
        <end position="267"/>
    </location>
</feature>
<protein>
    <submittedName>
        <fullName evidence="4">Response regulator transcription factor</fullName>
    </submittedName>
</protein>
<keyword evidence="5" id="KW-1185">Reference proteome</keyword>
<dbReference type="GO" id="GO:0000156">
    <property type="term" value="F:phosphorelay response regulator activity"/>
    <property type="evidence" value="ECO:0007669"/>
    <property type="project" value="InterPro"/>
</dbReference>
<dbReference type="PROSITE" id="PS50930">
    <property type="entry name" value="HTH_LYTTR"/>
    <property type="match status" value="1"/>
</dbReference>
<dbReference type="GO" id="GO:0003677">
    <property type="term" value="F:DNA binding"/>
    <property type="evidence" value="ECO:0007669"/>
    <property type="project" value="InterPro"/>
</dbReference>
<dbReference type="InterPro" id="IPR001789">
    <property type="entry name" value="Sig_transdc_resp-reg_receiver"/>
</dbReference>
<feature type="domain" description="Response regulatory" evidence="2">
    <location>
        <begin position="16"/>
        <end position="140"/>
    </location>
</feature>
<name>A0A6P0HLB1_9ACTN</name>
<proteinExistence type="predicted"/>
<dbReference type="AlphaFoldDB" id="A0A6P0HLB1"/>
<dbReference type="PANTHER" id="PTHR37299:SF1">
    <property type="entry name" value="STAGE 0 SPORULATION PROTEIN A HOMOLOG"/>
    <property type="match status" value="1"/>
</dbReference>
<dbReference type="Pfam" id="PF04397">
    <property type="entry name" value="LytTR"/>
    <property type="match status" value="1"/>
</dbReference>
<dbReference type="InterPro" id="IPR011006">
    <property type="entry name" value="CheY-like_superfamily"/>
</dbReference>
<evidence type="ECO:0000259" key="3">
    <source>
        <dbReference type="PROSITE" id="PS50930"/>
    </source>
</evidence>
<gene>
    <name evidence="4" type="ORF">G3T38_12405</name>
</gene>
<dbReference type="SMART" id="SM00850">
    <property type="entry name" value="LytTR"/>
    <property type="match status" value="1"/>
</dbReference>
<sequence length="272" mass="29486">MTQATPPAAPGTPGLVALVVDDEQPARDELAWLLERHPRIGRVVTSPSATEALRVLHDGGPEGPDGTARGIDVVFLDIAMPGLTGLELAGVLAAFREPPAVVFVTAHEEHALEAFDLSAVDYLLKPLREDRLAEAVRRVLDRRARATPAQAGPRPVPDEQVRVERGGVTRFLPRSAITHVEAQGDYARLHARVEGESASYLVRTPLATLEEEWADAGFVRVHRSLLVALGHVQEVRMEAGRCTVLVDGTELGVSRRHTRTLREVLAGYVGAR</sequence>
<comment type="caution">
    <text evidence="4">The sequence shown here is derived from an EMBL/GenBank/DDBJ whole genome shotgun (WGS) entry which is preliminary data.</text>
</comment>
<dbReference type="PROSITE" id="PS50110">
    <property type="entry name" value="RESPONSE_REGULATORY"/>
    <property type="match status" value="1"/>
</dbReference>
<reference evidence="4 5" key="1">
    <citation type="journal article" date="2014" name="Int. J. Syst. Evol. Microbiol.">
        <title>Nocardioides zeae sp. nov., isolated from the stem of Zea mays.</title>
        <authorList>
            <person name="Glaeser S.P."/>
            <person name="McInroy J.A."/>
            <person name="Busse H.J."/>
            <person name="Kampfer P."/>
        </authorList>
    </citation>
    <scope>NUCLEOTIDE SEQUENCE [LARGE SCALE GENOMIC DNA]</scope>
    <source>
        <strain evidence="4 5">JCM 30728</strain>
    </source>
</reference>
<dbReference type="Pfam" id="PF00072">
    <property type="entry name" value="Response_reg"/>
    <property type="match status" value="1"/>
</dbReference>
<dbReference type="EMBL" id="JAAGXA010000008">
    <property type="protein sequence ID" value="NEN79080.1"/>
    <property type="molecule type" value="Genomic_DNA"/>
</dbReference>
<dbReference type="RefSeq" id="WP_163772630.1">
    <property type="nucleotide sequence ID" value="NZ_JAAGXA010000008.1"/>
</dbReference>
<dbReference type="Gene3D" id="2.40.50.1020">
    <property type="entry name" value="LytTr DNA-binding domain"/>
    <property type="match status" value="1"/>
</dbReference>
<feature type="modified residue" description="4-aspartylphosphate" evidence="1">
    <location>
        <position position="77"/>
    </location>
</feature>
<evidence type="ECO:0000259" key="2">
    <source>
        <dbReference type="PROSITE" id="PS50110"/>
    </source>
</evidence>
<dbReference type="Gene3D" id="3.40.50.2300">
    <property type="match status" value="1"/>
</dbReference>
<evidence type="ECO:0000313" key="5">
    <source>
        <dbReference type="Proteomes" id="UP000468687"/>
    </source>
</evidence>